<protein>
    <submittedName>
        <fullName evidence="2">ATP-binding protein</fullName>
    </submittedName>
</protein>
<dbReference type="Gene3D" id="3.40.50.300">
    <property type="entry name" value="P-loop containing nucleotide triphosphate hydrolases"/>
    <property type="match status" value="1"/>
</dbReference>
<comment type="caution">
    <text evidence="2">The sequence shown here is derived from an EMBL/GenBank/DDBJ whole genome shotgun (WGS) entry which is preliminary data.</text>
</comment>
<dbReference type="Pfam" id="PF01637">
    <property type="entry name" value="ATPase_2"/>
    <property type="match status" value="1"/>
</dbReference>
<dbReference type="InterPro" id="IPR027417">
    <property type="entry name" value="P-loop_NTPase"/>
</dbReference>
<dbReference type="SUPFAM" id="SSF52540">
    <property type="entry name" value="P-loop containing nucleoside triphosphate hydrolases"/>
    <property type="match status" value="1"/>
</dbReference>
<reference evidence="2 3" key="1">
    <citation type="submission" date="2017-06" db="EMBL/GenBank/DDBJ databases">
        <title>Updating the genomic taxonomy and epidemiology of Campylobacter hyointestinalis; discovery in New Zealand farmed ruminants.</title>
        <authorList>
            <person name="Wilkinson D.A."/>
            <person name="Fayaz A."/>
            <person name="Biggs P.J."/>
            <person name="Midwinter A.C."/>
        </authorList>
    </citation>
    <scope>NUCLEOTIDE SEQUENCE [LARGE SCALE GENOMIC DNA]</scope>
    <source>
        <strain evidence="2 3">S1614a</strain>
    </source>
</reference>
<evidence type="ECO:0000313" key="3">
    <source>
        <dbReference type="Proteomes" id="UP000239685"/>
    </source>
</evidence>
<keyword evidence="2" id="KW-0547">Nucleotide-binding</keyword>
<dbReference type="PANTHER" id="PTHR34301">
    <property type="entry name" value="DNA-BINDING PROTEIN-RELATED"/>
    <property type="match status" value="1"/>
</dbReference>
<proteinExistence type="predicted"/>
<dbReference type="InterPro" id="IPR011579">
    <property type="entry name" value="ATPase_dom"/>
</dbReference>
<name>A0A855N960_CAMHY</name>
<evidence type="ECO:0000259" key="1">
    <source>
        <dbReference type="Pfam" id="PF01637"/>
    </source>
</evidence>
<dbReference type="Proteomes" id="UP000239685">
    <property type="component" value="Unassembled WGS sequence"/>
</dbReference>
<sequence>MFKTGSPVKGDDFIDRKKHLPIFKAYLENNQHIMIKAPRRFGKTSLIKQVFEHEKAFNYIYIDLRRAMGLASLSNQILEKTYGFAGIDGFFEQFKKSITELLKTIQKVKIDDIGEITLKHLENGVKDEREYFLHSLEVVEKISEKKNLNIKFVFDEFQDILRISDDFILEQIRSVVQHHQNVTYIFLGSIESVMTKIFSSKISPFFHFAKIMELDGLDIEELFDYAKEVFDKKDISLDHSLSDMLKFLNGHPDYSIQVLQTLYYKTTVESIKFIDYSLCVEVLTSVIIANKPYLEELISKTKQKKSHYEVLHAIANAYSPNLNPKSLYSIHSSLEDMGLIRKIGRGEYKINDIFLEILLKQKDDELILENKIIIDDFLGA</sequence>
<dbReference type="RefSeq" id="WP_034961325.1">
    <property type="nucleotide sequence ID" value="NZ_CBCRTP010000004.1"/>
</dbReference>
<keyword evidence="2" id="KW-0067">ATP-binding</keyword>
<dbReference type="GO" id="GO:0005524">
    <property type="term" value="F:ATP binding"/>
    <property type="evidence" value="ECO:0007669"/>
    <property type="project" value="UniProtKB-KW"/>
</dbReference>
<dbReference type="PANTHER" id="PTHR34301:SF8">
    <property type="entry name" value="ATPASE DOMAIN-CONTAINING PROTEIN"/>
    <property type="match status" value="1"/>
</dbReference>
<accession>A0A855N960</accession>
<organism evidence="2 3">
    <name type="scientific">Campylobacter hyointestinalis subsp. hyointestinalis</name>
    <dbReference type="NCBI Taxonomy" id="91352"/>
    <lineage>
        <taxon>Bacteria</taxon>
        <taxon>Pseudomonadati</taxon>
        <taxon>Campylobacterota</taxon>
        <taxon>Epsilonproteobacteria</taxon>
        <taxon>Campylobacterales</taxon>
        <taxon>Campylobacteraceae</taxon>
        <taxon>Campylobacter</taxon>
    </lineage>
</organism>
<evidence type="ECO:0000313" key="2">
    <source>
        <dbReference type="EMBL" id="PPB72906.1"/>
    </source>
</evidence>
<dbReference type="EMBL" id="NIQP01000001">
    <property type="protein sequence ID" value="PPB72906.1"/>
    <property type="molecule type" value="Genomic_DNA"/>
</dbReference>
<feature type="domain" description="ATPase" evidence="1">
    <location>
        <begin position="13"/>
        <end position="254"/>
    </location>
</feature>
<gene>
    <name evidence="2" type="ORF">CDQ78_00605</name>
</gene>
<dbReference type="AlphaFoldDB" id="A0A855N960"/>